<dbReference type="GO" id="GO:0003677">
    <property type="term" value="F:DNA binding"/>
    <property type="evidence" value="ECO:0007669"/>
    <property type="project" value="UniProtKB-KW"/>
</dbReference>
<dbReference type="SUPFAM" id="SSF82607">
    <property type="entry name" value="YbaB-like"/>
    <property type="match status" value="1"/>
</dbReference>
<reference evidence="2 3" key="1">
    <citation type="submission" date="2020-08" db="EMBL/GenBank/DDBJ databases">
        <title>Sequencing the genomes of 1000 actinobacteria strains.</title>
        <authorList>
            <person name="Klenk H.-P."/>
        </authorList>
    </citation>
    <scope>NUCLEOTIDE SEQUENCE [LARGE SCALE GENOMIC DNA]</scope>
    <source>
        <strain evidence="2 3">DSM 43582</strain>
    </source>
</reference>
<dbReference type="Pfam" id="PF02575">
    <property type="entry name" value="YbaB_DNA_bd"/>
    <property type="match status" value="1"/>
</dbReference>
<evidence type="ECO:0000313" key="2">
    <source>
        <dbReference type="EMBL" id="MBB5914762.1"/>
    </source>
</evidence>
<evidence type="ECO:0000256" key="1">
    <source>
        <dbReference type="SAM" id="MobiDB-lite"/>
    </source>
</evidence>
<dbReference type="RefSeq" id="WP_040746206.1">
    <property type="nucleotide sequence ID" value="NZ_JACHIT010000001.1"/>
</dbReference>
<accession>A0A7W9UJ11</accession>
<sequence length="169" mass="17851">MDPSGYDQLRARTGALQTEVDSMLDAYQRQLADIDSARENLAATTVEGWSSDNLVRVTSNAAGVPVGVYVDPAAFKRSTPEKLGAAITEAAQVAARAAQETIGAALAPVLAAADRFQPPHNPLGDDIEFRPVVGILPPLPSPQEVPPPAPPADEQPPAEDEDGPHWKGW</sequence>
<name>A0A7W9UJ11_9NOCA</name>
<evidence type="ECO:0000313" key="3">
    <source>
        <dbReference type="Proteomes" id="UP000540412"/>
    </source>
</evidence>
<dbReference type="InterPro" id="IPR004401">
    <property type="entry name" value="YbaB/EbfC"/>
</dbReference>
<dbReference type="Gene3D" id="3.30.1310.10">
    <property type="entry name" value="Nucleoid-associated protein YbaB-like domain"/>
    <property type="match status" value="1"/>
</dbReference>
<feature type="region of interest" description="Disordered" evidence="1">
    <location>
        <begin position="117"/>
        <end position="169"/>
    </location>
</feature>
<gene>
    <name evidence="2" type="ORF">BJY24_003629</name>
</gene>
<proteinExistence type="predicted"/>
<dbReference type="InterPro" id="IPR036894">
    <property type="entry name" value="YbaB-like_sf"/>
</dbReference>
<comment type="caution">
    <text evidence="2">The sequence shown here is derived from an EMBL/GenBank/DDBJ whole genome shotgun (WGS) entry which is preliminary data.</text>
</comment>
<feature type="compositionally biased region" description="Pro residues" evidence="1">
    <location>
        <begin position="137"/>
        <end position="154"/>
    </location>
</feature>
<dbReference type="Proteomes" id="UP000540412">
    <property type="component" value="Unassembled WGS sequence"/>
</dbReference>
<keyword evidence="3" id="KW-1185">Reference proteome</keyword>
<dbReference type="AlphaFoldDB" id="A0A7W9UJ11"/>
<protein>
    <submittedName>
        <fullName evidence="2">DNA-binding protein YbaB</fullName>
    </submittedName>
</protein>
<organism evidence="2 3">
    <name type="scientific">Nocardia transvalensis</name>
    <dbReference type="NCBI Taxonomy" id="37333"/>
    <lineage>
        <taxon>Bacteria</taxon>
        <taxon>Bacillati</taxon>
        <taxon>Actinomycetota</taxon>
        <taxon>Actinomycetes</taxon>
        <taxon>Mycobacteriales</taxon>
        <taxon>Nocardiaceae</taxon>
        <taxon>Nocardia</taxon>
    </lineage>
</organism>
<keyword evidence="2" id="KW-0238">DNA-binding</keyword>
<dbReference type="EMBL" id="JACHIT010000001">
    <property type="protein sequence ID" value="MBB5914762.1"/>
    <property type="molecule type" value="Genomic_DNA"/>
</dbReference>